<proteinExistence type="predicted"/>
<keyword evidence="2 4" id="KW-0067">ATP-binding</keyword>
<dbReference type="PANTHER" id="PTHR43790:SF8">
    <property type="entry name" value="SUGAR ABC TRANSPORTER ATP-BINDING PROTEIN"/>
    <property type="match status" value="1"/>
</dbReference>
<dbReference type="Gene3D" id="3.40.50.300">
    <property type="entry name" value="P-loop containing nucleotide triphosphate hydrolases"/>
    <property type="match status" value="1"/>
</dbReference>
<comment type="caution">
    <text evidence="4">The sequence shown here is derived from an EMBL/GenBank/DDBJ whole genome shotgun (WGS) entry which is preliminary data.</text>
</comment>
<dbReference type="RefSeq" id="WP_237129030.1">
    <property type="nucleotide sequence ID" value="NZ_JBAWKS010000002.1"/>
</dbReference>
<gene>
    <name evidence="4" type="ORF">WAE96_15005</name>
</gene>
<feature type="domain" description="ABC transporter" evidence="3">
    <location>
        <begin position="11"/>
        <end position="254"/>
    </location>
</feature>
<evidence type="ECO:0000256" key="1">
    <source>
        <dbReference type="ARBA" id="ARBA00022741"/>
    </source>
</evidence>
<dbReference type="CDD" id="cd03216">
    <property type="entry name" value="ABC_Carb_Monos_I"/>
    <property type="match status" value="1"/>
</dbReference>
<accession>A0ABU8EXS5</accession>
<dbReference type="EMBL" id="JBAWKS010000002">
    <property type="protein sequence ID" value="MEI4550978.1"/>
    <property type="molecule type" value="Genomic_DNA"/>
</dbReference>
<dbReference type="PROSITE" id="PS50893">
    <property type="entry name" value="ABC_TRANSPORTER_2"/>
    <property type="match status" value="1"/>
</dbReference>
<dbReference type="InterPro" id="IPR003593">
    <property type="entry name" value="AAA+_ATPase"/>
</dbReference>
<evidence type="ECO:0000256" key="2">
    <source>
        <dbReference type="ARBA" id="ARBA00022840"/>
    </source>
</evidence>
<evidence type="ECO:0000313" key="5">
    <source>
        <dbReference type="Proteomes" id="UP001382455"/>
    </source>
</evidence>
<dbReference type="Proteomes" id="UP001382455">
    <property type="component" value="Unassembled WGS sequence"/>
</dbReference>
<evidence type="ECO:0000259" key="3">
    <source>
        <dbReference type="PROSITE" id="PS50893"/>
    </source>
</evidence>
<protein>
    <submittedName>
        <fullName evidence="4">ATP-binding cassette domain-containing protein</fullName>
    </submittedName>
</protein>
<dbReference type="Pfam" id="PF00005">
    <property type="entry name" value="ABC_tran"/>
    <property type="match status" value="1"/>
</dbReference>
<evidence type="ECO:0000313" key="4">
    <source>
        <dbReference type="EMBL" id="MEI4550978.1"/>
    </source>
</evidence>
<dbReference type="GO" id="GO:0005524">
    <property type="term" value="F:ATP binding"/>
    <property type="evidence" value="ECO:0007669"/>
    <property type="project" value="UniProtKB-KW"/>
</dbReference>
<dbReference type="InterPro" id="IPR027417">
    <property type="entry name" value="P-loop_NTPase"/>
</dbReference>
<dbReference type="SUPFAM" id="SSF52540">
    <property type="entry name" value="P-loop containing nucleoside triphosphate hydrolases"/>
    <property type="match status" value="1"/>
</dbReference>
<sequence>MVRTALDQVALELKDIKKSFGAVTALKNVSFKINKGEVVGLLGDNGAGKSTLVRCISGIHAPDSGSILVNDKTVHITNPEQARDAGIETVFQDLAMVPEFNIADNLFLNREIKHKNPLLRALGWLDKKAMEKRAKKAINRLNSRIPSFQAQIQSLSGGQRQAVAIARAVNWGADIVIMDEPTAALGVEQSAQVNELINVISSQGVAVLLISHNMQHVIDTCDRAVVLYQGQSVADVSVSDVTKEDLVSLITGAKTALDVTTSKVA</sequence>
<dbReference type="InterPro" id="IPR017871">
    <property type="entry name" value="ABC_transporter-like_CS"/>
</dbReference>
<reference evidence="4 5" key="1">
    <citation type="submission" date="2023-12" db="EMBL/GenBank/DDBJ databases">
        <title>Friends and Foes: Symbiotic and Algicidal bacterial influence on Karenia brevis blooms.</title>
        <authorList>
            <person name="Fei C."/>
            <person name="Mohamed A.R."/>
            <person name="Booker A."/>
            <person name="Arshad M."/>
            <person name="Klass S."/>
            <person name="Ahn S."/>
            <person name="Gilbert P.M."/>
            <person name="Heil C.A."/>
            <person name="Martinez J.M."/>
            <person name="Amin S.A."/>
        </authorList>
    </citation>
    <scope>NUCLEOTIDE SEQUENCE [LARGE SCALE GENOMIC DNA]</scope>
    <source>
        <strain evidence="4 5">CE15</strain>
    </source>
</reference>
<dbReference type="InterPro" id="IPR050107">
    <property type="entry name" value="ABC_carbohydrate_import_ATPase"/>
</dbReference>
<dbReference type="InterPro" id="IPR003439">
    <property type="entry name" value="ABC_transporter-like_ATP-bd"/>
</dbReference>
<dbReference type="PROSITE" id="PS00211">
    <property type="entry name" value="ABC_TRANSPORTER_1"/>
    <property type="match status" value="1"/>
</dbReference>
<dbReference type="SMART" id="SM00382">
    <property type="entry name" value="AAA"/>
    <property type="match status" value="1"/>
</dbReference>
<organism evidence="4 5">
    <name type="scientific">Pseudoalteromonas spongiae</name>
    <dbReference type="NCBI Taxonomy" id="298657"/>
    <lineage>
        <taxon>Bacteria</taxon>
        <taxon>Pseudomonadati</taxon>
        <taxon>Pseudomonadota</taxon>
        <taxon>Gammaproteobacteria</taxon>
        <taxon>Alteromonadales</taxon>
        <taxon>Pseudoalteromonadaceae</taxon>
        <taxon>Pseudoalteromonas</taxon>
    </lineage>
</organism>
<name>A0ABU8EXS5_9GAMM</name>
<keyword evidence="1" id="KW-0547">Nucleotide-binding</keyword>
<dbReference type="PANTHER" id="PTHR43790">
    <property type="entry name" value="CARBOHYDRATE TRANSPORT ATP-BINDING PROTEIN MG119-RELATED"/>
    <property type="match status" value="1"/>
</dbReference>
<keyword evidence="5" id="KW-1185">Reference proteome</keyword>